<comment type="cofactor">
    <cofactor evidence="14 17">
        <name>Zn(2+)</name>
        <dbReference type="ChEBI" id="CHEBI:29105"/>
    </cofactor>
    <text evidence="14 17">Binds 1 zinc ion.</text>
</comment>
<feature type="binding site" evidence="16">
    <location>
        <position position="203"/>
    </location>
    <ligand>
        <name>substrate</name>
    </ligand>
</feature>
<dbReference type="PIRSF" id="PIRSF006769">
    <property type="entry name" value="RibD"/>
    <property type="match status" value="1"/>
</dbReference>
<comment type="pathway">
    <text evidence="2 14">Cofactor biosynthesis; riboflavin biosynthesis; 5-amino-6-(D-ribitylamino)uracil from GTP: step 2/4.</text>
</comment>
<evidence type="ECO:0000256" key="14">
    <source>
        <dbReference type="PIRNR" id="PIRNR006769"/>
    </source>
</evidence>
<evidence type="ECO:0000256" key="4">
    <source>
        <dbReference type="ARBA" id="ARBA00005259"/>
    </source>
</evidence>
<evidence type="ECO:0000256" key="5">
    <source>
        <dbReference type="ARBA" id="ARBA00007417"/>
    </source>
</evidence>
<evidence type="ECO:0000256" key="17">
    <source>
        <dbReference type="PIRSR" id="PIRSR006769-3"/>
    </source>
</evidence>
<keyword evidence="6 14" id="KW-0686">Riboflavin biosynthesis</keyword>
<feature type="binding site" evidence="16">
    <location>
        <position position="215"/>
    </location>
    <ligand>
        <name>NADP(+)</name>
        <dbReference type="ChEBI" id="CHEBI:58349"/>
    </ligand>
</feature>
<keyword evidence="14" id="KW-0378">Hydrolase</keyword>
<evidence type="ECO:0000256" key="7">
    <source>
        <dbReference type="ARBA" id="ARBA00022723"/>
    </source>
</evidence>
<dbReference type="GO" id="GO:0009231">
    <property type="term" value="P:riboflavin biosynthetic process"/>
    <property type="evidence" value="ECO:0007669"/>
    <property type="project" value="UniProtKB-UniPathway"/>
</dbReference>
<comment type="catalytic activity">
    <reaction evidence="12 14">
        <text>5-amino-6-(5-phospho-D-ribitylamino)uracil + NADP(+) = 5-amino-6-(5-phospho-D-ribosylamino)uracil + NADPH + H(+)</text>
        <dbReference type="Rhea" id="RHEA:17845"/>
        <dbReference type="ChEBI" id="CHEBI:15378"/>
        <dbReference type="ChEBI" id="CHEBI:57783"/>
        <dbReference type="ChEBI" id="CHEBI:58349"/>
        <dbReference type="ChEBI" id="CHEBI:58421"/>
        <dbReference type="ChEBI" id="CHEBI:58453"/>
        <dbReference type="EC" id="1.1.1.193"/>
    </reaction>
</comment>
<feature type="binding site" evidence="16">
    <location>
        <begin position="288"/>
        <end position="294"/>
    </location>
    <ligand>
        <name>NADP(+)</name>
        <dbReference type="ChEBI" id="CHEBI:58349"/>
    </ligand>
</feature>
<evidence type="ECO:0000313" key="20">
    <source>
        <dbReference type="EMBL" id="TWD15932.1"/>
    </source>
</evidence>
<dbReference type="Pfam" id="PF01872">
    <property type="entry name" value="RibD_C"/>
    <property type="match status" value="1"/>
</dbReference>
<dbReference type="PROSITE" id="PS51747">
    <property type="entry name" value="CYT_DCMP_DEAMINASES_2"/>
    <property type="match status" value="1"/>
</dbReference>
<evidence type="ECO:0000256" key="15">
    <source>
        <dbReference type="PIRSR" id="PIRSR006769-1"/>
    </source>
</evidence>
<evidence type="ECO:0000256" key="6">
    <source>
        <dbReference type="ARBA" id="ARBA00022619"/>
    </source>
</evidence>
<dbReference type="GO" id="GO:0008270">
    <property type="term" value="F:zinc ion binding"/>
    <property type="evidence" value="ECO:0007669"/>
    <property type="project" value="InterPro"/>
</dbReference>
<evidence type="ECO:0000256" key="2">
    <source>
        <dbReference type="ARBA" id="ARBA00004882"/>
    </source>
</evidence>
<dbReference type="AlphaFoldDB" id="A0A560WE64"/>
<comment type="similarity">
    <text evidence="5 14">In the C-terminal section; belongs to the HTP reductase family.</text>
</comment>
<feature type="binding site" evidence="17">
    <location>
        <position position="104"/>
    </location>
    <ligand>
        <name>Zn(2+)</name>
        <dbReference type="ChEBI" id="CHEBI:29105"/>
        <note>catalytic</note>
    </ligand>
</feature>
<dbReference type="PANTHER" id="PTHR38011:SF7">
    <property type="entry name" value="2,5-DIAMINO-6-RIBOSYLAMINO-4(3H)-PYRIMIDINONE 5'-PHOSPHATE REDUCTASE"/>
    <property type="match status" value="1"/>
</dbReference>
<feature type="compositionally biased region" description="Basic and acidic residues" evidence="18">
    <location>
        <begin position="371"/>
        <end position="380"/>
    </location>
</feature>
<evidence type="ECO:0000256" key="1">
    <source>
        <dbReference type="ARBA" id="ARBA00002151"/>
    </source>
</evidence>
<keyword evidence="11" id="KW-0511">Multifunctional enzyme</keyword>
<dbReference type="GO" id="GO:0008703">
    <property type="term" value="F:5-amino-6-(5-phosphoribosylamino)uracil reductase activity"/>
    <property type="evidence" value="ECO:0007669"/>
    <property type="project" value="UniProtKB-EC"/>
</dbReference>
<feature type="active site" description="Proton donor" evidence="15">
    <location>
        <position position="72"/>
    </location>
</feature>
<evidence type="ECO:0000256" key="18">
    <source>
        <dbReference type="SAM" id="MobiDB-lite"/>
    </source>
</evidence>
<comment type="pathway">
    <text evidence="3 14">Cofactor biosynthesis; riboflavin biosynthesis; 5-amino-6-(D-ribitylamino)uracil from GTP: step 3/4.</text>
</comment>
<comment type="catalytic activity">
    <reaction evidence="13 14">
        <text>2,5-diamino-6-hydroxy-4-(5-phosphoribosylamino)-pyrimidine + H2O + H(+) = 5-amino-6-(5-phospho-D-ribosylamino)uracil + NH4(+)</text>
        <dbReference type="Rhea" id="RHEA:21868"/>
        <dbReference type="ChEBI" id="CHEBI:15377"/>
        <dbReference type="ChEBI" id="CHEBI:15378"/>
        <dbReference type="ChEBI" id="CHEBI:28938"/>
        <dbReference type="ChEBI" id="CHEBI:58453"/>
        <dbReference type="ChEBI" id="CHEBI:58614"/>
        <dbReference type="EC" id="3.5.4.26"/>
    </reaction>
</comment>
<dbReference type="CDD" id="cd01284">
    <property type="entry name" value="Riboflavin_deaminase-reductase"/>
    <property type="match status" value="1"/>
</dbReference>
<dbReference type="EC" id="3.5.4.26" evidence="14"/>
<feature type="binding site" evidence="16">
    <location>
        <position position="219"/>
    </location>
    <ligand>
        <name>NADP(+)</name>
        <dbReference type="ChEBI" id="CHEBI:58349"/>
    </ligand>
</feature>
<reference evidence="20 21" key="1">
    <citation type="submission" date="2019-06" db="EMBL/GenBank/DDBJ databases">
        <title>Sequencing the genomes of 1000 actinobacteria strains.</title>
        <authorList>
            <person name="Klenk H.-P."/>
        </authorList>
    </citation>
    <scope>NUCLEOTIDE SEQUENCE [LARGE SCALE GENOMIC DNA]</scope>
    <source>
        <strain evidence="20 21">DSM 18935</strain>
    </source>
</reference>
<dbReference type="InterPro" id="IPR002734">
    <property type="entry name" value="RibDG_C"/>
</dbReference>
<evidence type="ECO:0000256" key="9">
    <source>
        <dbReference type="ARBA" id="ARBA00022857"/>
    </source>
</evidence>
<dbReference type="InterPro" id="IPR050765">
    <property type="entry name" value="Riboflavin_Biosynth_HTPR"/>
</dbReference>
<comment type="similarity">
    <text evidence="4 14">In the N-terminal section; belongs to the cytidine and deoxycytidylate deaminase family.</text>
</comment>
<dbReference type="InterPro" id="IPR016192">
    <property type="entry name" value="APOBEC/CMP_deaminase_Zn-bd"/>
</dbReference>
<feature type="binding site" evidence="16">
    <location>
        <position position="189"/>
    </location>
    <ligand>
        <name>NADP(+)</name>
        <dbReference type="ChEBI" id="CHEBI:58349"/>
    </ligand>
</feature>
<dbReference type="Proteomes" id="UP000315628">
    <property type="component" value="Unassembled WGS sequence"/>
</dbReference>
<dbReference type="PANTHER" id="PTHR38011">
    <property type="entry name" value="DIHYDROFOLATE REDUCTASE FAMILY PROTEIN (AFU_ORTHOLOGUE AFUA_8G06820)"/>
    <property type="match status" value="1"/>
</dbReference>
<evidence type="ECO:0000256" key="3">
    <source>
        <dbReference type="ARBA" id="ARBA00004910"/>
    </source>
</evidence>
<organism evidence="20 21">
    <name type="scientific">Marihabitans asiaticum</name>
    <dbReference type="NCBI Taxonomy" id="415218"/>
    <lineage>
        <taxon>Bacteria</taxon>
        <taxon>Bacillati</taxon>
        <taxon>Actinomycetota</taxon>
        <taxon>Actinomycetes</taxon>
        <taxon>Micrococcales</taxon>
        <taxon>Intrasporangiaceae</taxon>
        <taxon>Marihabitans</taxon>
    </lineage>
</organism>
<evidence type="ECO:0000256" key="8">
    <source>
        <dbReference type="ARBA" id="ARBA00022833"/>
    </source>
</evidence>
<sequence length="380" mass="39448">MRLTLDEPWMRRALALAERGPAVDPNPRVGCVLVAPGDGGEHGEGGTPGEGGAVGVVVGEGWHEGAGTRHAEAMALDAAGGRARGATAYVTLEPCSHTGRTGPCADRLIAAGVARVVHASADPGVASGGGADRLRGAGVDVEQGLLVDQADELVRDWRVATLLGRPRVTWKYAATLDGRLAATDGTSQWITGPAARADVGRERSRHGAVLTGTGTVLADDPHFTARDGEGTLLTPQPLRVVLGERPLPSHARVTDEAAASLRLTTRDINAALTELHAREVRSVWLECGPTLAAAFWRAGCVDDVVAYVAPALLGAGPSPIADLGITTITGAHRLALRAVHQVGDDVRLDLRVPPAHAPTALPQHLGQRRRGPTDPIKEAP</sequence>
<feature type="region of interest" description="Disordered" evidence="18">
    <location>
        <begin position="356"/>
        <end position="380"/>
    </location>
</feature>
<proteinExistence type="inferred from homology"/>
<dbReference type="EC" id="1.1.1.193" evidence="14"/>
<dbReference type="PROSITE" id="PS00903">
    <property type="entry name" value="CYT_DCMP_DEAMINASES_1"/>
    <property type="match status" value="1"/>
</dbReference>
<keyword evidence="9 14" id="KW-0521">NADP</keyword>
<evidence type="ECO:0000256" key="16">
    <source>
        <dbReference type="PIRSR" id="PIRSR006769-2"/>
    </source>
</evidence>
<evidence type="ECO:0000256" key="12">
    <source>
        <dbReference type="ARBA" id="ARBA00049861"/>
    </source>
</evidence>
<feature type="binding site" evidence="16">
    <location>
        <position position="226"/>
    </location>
    <ligand>
        <name>substrate</name>
    </ligand>
</feature>
<evidence type="ECO:0000256" key="11">
    <source>
        <dbReference type="ARBA" id="ARBA00023268"/>
    </source>
</evidence>
<feature type="binding site" evidence="17">
    <location>
        <position position="70"/>
    </location>
    <ligand>
        <name>Zn(2+)</name>
        <dbReference type="ChEBI" id="CHEBI:29105"/>
        <note>catalytic</note>
    </ligand>
</feature>
<dbReference type="EMBL" id="VIUW01000002">
    <property type="protein sequence ID" value="TWD15932.1"/>
    <property type="molecule type" value="Genomic_DNA"/>
</dbReference>
<evidence type="ECO:0000313" key="21">
    <source>
        <dbReference type="Proteomes" id="UP000315628"/>
    </source>
</evidence>
<dbReference type="UniPathway" id="UPA00275">
    <property type="reaction ID" value="UER00401"/>
</dbReference>
<dbReference type="Gene3D" id="3.40.430.10">
    <property type="entry name" value="Dihydrofolate Reductase, subunit A"/>
    <property type="match status" value="2"/>
</dbReference>
<accession>A0A560WE64</accession>
<protein>
    <recommendedName>
        <fullName evidence="14">Riboflavin biosynthesis protein RibD</fullName>
    </recommendedName>
    <domain>
        <recommendedName>
            <fullName evidence="14">Diaminohydroxyphosphoribosylaminopyrimidine deaminase</fullName>
            <shortName evidence="14">DRAP deaminase</shortName>
            <ecNumber evidence="14">3.5.4.26</ecNumber>
        </recommendedName>
        <alternativeName>
            <fullName evidence="14">Riboflavin-specific deaminase</fullName>
        </alternativeName>
    </domain>
    <domain>
        <recommendedName>
            <fullName evidence="14">5-amino-6-(5-phosphoribosylamino)uracil reductase</fullName>
            <ecNumber evidence="14">1.1.1.193</ecNumber>
        </recommendedName>
        <alternativeName>
            <fullName evidence="14">HTP reductase</fullName>
        </alternativeName>
    </domain>
</protein>
<dbReference type="InterPro" id="IPR004794">
    <property type="entry name" value="Eubact_RibD"/>
</dbReference>
<feature type="binding site" evidence="17">
    <location>
        <position position="95"/>
    </location>
    <ligand>
        <name>Zn(2+)</name>
        <dbReference type="ChEBI" id="CHEBI:29105"/>
        <note>catalytic</note>
    </ligand>
</feature>
<dbReference type="SUPFAM" id="SSF53927">
    <property type="entry name" value="Cytidine deaminase-like"/>
    <property type="match status" value="1"/>
</dbReference>
<feature type="binding site" evidence="16">
    <location>
        <position position="187"/>
    </location>
    <ligand>
        <name>substrate</name>
    </ligand>
</feature>
<feature type="domain" description="CMP/dCMP-type deaminase" evidence="19">
    <location>
        <begin position="4"/>
        <end position="142"/>
    </location>
</feature>
<comment type="function">
    <text evidence="1 14">Converts 2,5-diamino-6-(ribosylamino)-4(3h)-pyrimidinone 5'-phosphate into 5-amino-6-(ribosylamino)-2,4(1h,3h)-pyrimidinedione 5'-phosphate.</text>
</comment>
<dbReference type="InterPro" id="IPR016193">
    <property type="entry name" value="Cytidine_deaminase-like"/>
</dbReference>
<dbReference type="NCBIfam" id="TIGR00326">
    <property type="entry name" value="eubact_ribD"/>
    <property type="match status" value="1"/>
</dbReference>
<dbReference type="Gene3D" id="3.40.140.10">
    <property type="entry name" value="Cytidine Deaminase, domain 2"/>
    <property type="match status" value="1"/>
</dbReference>
<feature type="binding site" evidence="16">
    <location>
        <position position="286"/>
    </location>
    <ligand>
        <name>substrate</name>
    </ligand>
</feature>
<keyword evidence="21" id="KW-1185">Reference proteome</keyword>
<dbReference type="RefSeq" id="WP_246074531.1">
    <property type="nucleotide sequence ID" value="NZ_VIUW01000002.1"/>
</dbReference>
<evidence type="ECO:0000259" key="19">
    <source>
        <dbReference type="PROSITE" id="PS51747"/>
    </source>
</evidence>
<gene>
    <name evidence="20" type="ORF">FB557_1472</name>
</gene>
<dbReference type="InterPro" id="IPR002125">
    <property type="entry name" value="CMP_dCMP_dom"/>
</dbReference>
<dbReference type="GO" id="GO:0008835">
    <property type="term" value="F:diaminohydroxyphosphoribosylaminopyrimidine deaminase activity"/>
    <property type="evidence" value="ECO:0007669"/>
    <property type="project" value="UniProtKB-EC"/>
</dbReference>
<keyword evidence="7 14" id="KW-0479">Metal-binding</keyword>
<evidence type="ECO:0000256" key="10">
    <source>
        <dbReference type="ARBA" id="ARBA00023002"/>
    </source>
</evidence>
<evidence type="ECO:0000256" key="13">
    <source>
        <dbReference type="ARBA" id="ARBA00049886"/>
    </source>
</evidence>
<name>A0A560WE64_9MICO</name>
<feature type="binding site" evidence="16">
    <location>
        <position position="173"/>
    </location>
    <ligand>
        <name>NADP(+)</name>
        <dbReference type="ChEBI" id="CHEBI:58349"/>
    </ligand>
</feature>
<keyword evidence="10 14" id="KW-0560">Oxidoreductase</keyword>
<dbReference type="Pfam" id="PF00383">
    <property type="entry name" value="dCMP_cyt_deam_1"/>
    <property type="match status" value="1"/>
</dbReference>
<keyword evidence="8 14" id="KW-0862">Zinc</keyword>
<comment type="caution">
    <text evidence="20">The sequence shown here is derived from an EMBL/GenBank/DDBJ whole genome shotgun (WGS) entry which is preliminary data.</text>
</comment>
<dbReference type="SUPFAM" id="SSF53597">
    <property type="entry name" value="Dihydrofolate reductase-like"/>
    <property type="match status" value="1"/>
</dbReference>
<dbReference type="InterPro" id="IPR024072">
    <property type="entry name" value="DHFR-like_dom_sf"/>
</dbReference>